<dbReference type="InterPro" id="IPR013932">
    <property type="entry name" value="TATA-bd_TIP120"/>
</dbReference>
<dbReference type="SUPFAM" id="SSF48371">
    <property type="entry name" value="ARM repeat"/>
    <property type="match status" value="1"/>
</dbReference>
<dbReference type="Gene3D" id="1.25.10.10">
    <property type="entry name" value="Leucine-rich Repeat Variant"/>
    <property type="match status" value="1"/>
</dbReference>
<evidence type="ECO:0000256" key="1">
    <source>
        <dbReference type="ARBA" id="ARBA00007657"/>
    </source>
</evidence>
<dbReference type="Proteomes" id="UP001497444">
    <property type="component" value="Chromosome 8"/>
</dbReference>
<feature type="domain" description="TATA-binding protein interacting (TIP20)" evidence="5">
    <location>
        <begin position="183"/>
        <end position="242"/>
    </location>
</feature>
<protein>
    <recommendedName>
        <fullName evidence="5">TATA-binding protein interacting (TIP20) domain-containing protein</fullName>
    </recommendedName>
</protein>
<feature type="domain" description="TATA-binding protein interacting (TIP20)" evidence="5">
    <location>
        <begin position="144"/>
        <end position="175"/>
    </location>
</feature>
<feature type="region of interest" description="Disordered" evidence="4">
    <location>
        <begin position="1"/>
        <end position="27"/>
    </location>
</feature>
<keyword evidence="3" id="KW-0833">Ubl conjugation pathway</keyword>
<proteinExistence type="inferred from homology"/>
<accession>A0ABP0XF58</accession>
<evidence type="ECO:0000259" key="5">
    <source>
        <dbReference type="Pfam" id="PF08623"/>
    </source>
</evidence>
<dbReference type="PANTHER" id="PTHR12696">
    <property type="entry name" value="TIP120"/>
    <property type="match status" value="1"/>
</dbReference>
<evidence type="ECO:0000313" key="6">
    <source>
        <dbReference type="EMBL" id="CAK9277155.1"/>
    </source>
</evidence>
<keyword evidence="7" id="KW-1185">Reference proteome</keyword>
<evidence type="ECO:0000256" key="4">
    <source>
        <dbReference type="SAM" id="MobiDB-lite"/>
    </source>
</evidence>
<name>A0ABP0XF58_9BRYO</name>
<evidence type="ECO:0000313" key="7">
    <source>
        <dbReference type="Proteomes" id="UP001497444"/>
    </source>
</evidence>
<keyword evidence="2" id="KW-0677">Repeat</keyword>
<organism evidence="6 7">
    <name type="scientific">Sphagnum jensenii</name>
    <dbReference type="NCBI Taxonomy" id="128206"/>
    <lineage>
        <taxon>Eukaryota</taxon>
        <taxon>Viridiplantae</taxon>
        <taxon>Streptophyta</taxon>
        <taxon>Embryophyta</taxon>
        <taxon>Bryophyta</taxon>
        <taxon>Sphagnophytina</taxon>
        <taxon>Sphagnopsida</taxon>
        <taxon>Sphagnales</taxon>
        <taxon>Sphagnaceae</taxon>
        <taxon>Sphagnum</taxon>
    </lineage>
</organism>
<dbReference type="InterPro" id="IPR016024">
    <property type="entry name" value="ARM-type_fold"/>
</dbReference>
<evidence type="ECO:0000256" key="2">
    <source>
        <dbReference type="ARBA" id="ARBA00022737"/>
    </source>
</evidence>
<gene>
    <name evidence="6" type="ORF">CSSPJE1EN1_LOCUS22633</name>
</gene>
<comment type="similarity">
    <text evidence="1">Belongs to the CAND family.</text>
</comment>
<evidence type="ECO:0000256" key="3">
    <source>
        <dbReference type="ARBA" id="ARBA00022786"/>
    </source>
</evidence>
<dbReference type="Pfam" id="PF08623">
    <property type="entry name" value="TIP120"/>
    <property type="match status" value="2"/>
</dbReference>
<dbReference type="EMBL" id="OZ020103">
    <property type="protein sequence ID" value="CAK9277155.1"/>
    <property type="molecule type" value="Genomic_DNA"/>
</dbReference>
<dbReference type="InterPro" id="IPR011989">
    <property type="entry name" value="ARM-like"/>
</dbReference>
<dbReference type="InterPro" id="IPR039852">
    <property type="entry name" value="CAND1/CAND2"/>
</dbReference>
<reference evidence="6" key="1">
    <citation type="submission" date="2024-02" db="EMBL/GenBank/DDBJ databases">
        <authorList>
            <consortium name="ELIXIR-Norway"/>
            <consortium name="Elixir Norway"/>
        </authorList>
    </citation>
    <scope>NUCLEOTIDE SEQUENCE</scope>
</reference>
<sequence>MALDDGGSNELQSQQTGGIGSSEPGLGESQFNGRLMYTFLKGGENPCPPLGLILMAHGYMFLVITRQSLNEEGKVDLRDSDVQKILNLLFTHCKSEEEGVWNVVAECLGKLVFIEPEKLGSALKHVRRASMSTLSTAAHNRPELVKDLLPTLLPLLYDQTVVKKELIRIVDLGPLSTLWMIVMDALVNPLEKSMANKTKPDVVKQEVDHNEDMIRSALHAIDSLNWINGELTTQFKAFMNHVQKSGSLADKYSIVHHESDTVGGGDTMDFN</sequence>